<accession>A0AAI9T2P2</accession>
<evidence type="ECO:0000256" key="1">
    <source>
        <dbReference type="SAM" id="Phobius"/>
    </source>
</evidence>
<name>A0AAI9T2P2_SPIME</name>
<feature type="transmembrane region" description="Helical" evidence="1">
    <location>
        <begin position="51"/>
        <end position="72"/>
    </location>
</feature>
<protein>
    <submittedName>
        <fullName evidence="2">Uncharacterized protein</fullName>
    </submittedName>
</protein>
<dbReference type="InterPro" id="IPR027417">
    <property type="entry name" value="P-loop_NTPase"/>
</dbReference>
<comment type="caution">
    <text evidence="2">The sequence shown here is derived from an EMBL/GenBank/DDBJ whole genome shotgun (WGS) entry which is preliminary data.</text>
</comment>
<geneLocation type="plasmid" evidence="2">
    <name>pSme2</name>
</geneLocation>
<evidence type="ECO:0000313" key="2">
    <source>
        <dbReference type="EMBL" id="KAI92010.1"/>
    </source>
</evidence>
<dbReference type="RefSeq" id="WP_040584495.1">
    <property type="nucleotide sequence ID" value="NZ_AGBZ02000006.1"/>
</dbReference>
<dbReference type="Gene3D" id="3.40.50.300">
    <property type="entry name" value="P-loop containing nucleotide triphosphate hydrolases"/>
    <property type="match status" value="1"/>
</dbReference>
<feature type="transmembrane region" description="Helical" evidence="1">
    <location>
        <begin position="21"/>
        <end position="45"/>
    </location>
</feature>
<dbReference type="AlphaFoldDB" id="A0AAI9T2P2"/>
<keyword evidence="1" id="KW-0812">Transmembrane</keyword>
<keyword evidence="2" id="KW-0614">Plasmid</keyword>
<keyword evidence="1" id="KW-1133">Transmembrane helix</keyword>
<reference evidence="2 3" key="1">
    <citation type="journal article" date="2012" name="J. Proteome Res.">
        <title>Application of Spiroplasma melliferum proteogenomic profiling for the discovery of virulence factors and pathogenicity mechanisms in host-associated spiroplasmas.</title>
        <authorList>
            <person name="Alexeev D."/>
            <person name="Kostrjukova E."/>
            <person name="Aliper A."/>
            <person name="Popenko A."/>
            <person name="Bazaleev N."/>
            <person name="Tyakht A."/>
            <person name="Selezneva O."/>
            <person name="Akopian T."/>
            <person name="Prichodko E."/>
            <person name="Kondratov I."/>
            <person name="Chukin M."/>
            <person name="Demina I."/>
            <person name="Galyamina M."/>
            <person name="Kamashev D."/>
            <person name="Vanyushkina A."/>
            <person name="Ladygina V."/>
            <person name="Levitskii S."/>
            <person name="Lazarev V."/>
            <person name="Govorun V."/>
        </authorList>
    </citation>
    <scope>NUCLEOTIDE SEQUENCE [LARGE SCALE GENOMIC DNA]</scope>
    <source>
        <strain evidence="2 3">KC3</strain>
    </source>
</reference>
<dbReference type="EMBL" id="AGBZ02000006">
    <property type="protein sequence ID" value="KAI92010.1"/>
    <property type="molecule type" value="Genomic_DNA"/>
</dbReference>
<proteinExistence type="predicted"/>
<keyword evidence="1" id="KW-0472">Membrane</keyword>
<gene>
    <name evidence="2" type="ORF">SPM_006740</name>
</gene>
<sequence length="533" mass="61989">MENNTKIITKKASKVRFTVSNVLGGIGWPELFIIFVGVVLITLSLTLLAKLSLIAGIISAIVFAVLNIFFITPNKNGDKLYYVIFIALGFLFKPKKHNIENDSEIQIINNRVVFDNKQILIYKINAVDLTLSTQEERNTPIYDFSNYLRALNFDFEIIKIDSKLNFDKNKNYLAQTLKQDSLKNSQKHQLNNFLSMSEYLENQKLKLEQNYYLIVFTNNNDKKLELSLLSYNQHLSLTLPTSKEIKKIVDKKIIPTNSTNSSVATSIKETAKYLKLDNNKFVSYFTVNQFPLTVNDMWLSNFSEIENVNISIRVRHLDNMTAFKLLDRAIRRAQDQETKKASEDIEYNLYLQNFNELLQLIQVGGETLKMVSIVFTCFADSKTDLDQVVSNLKNEMIRNRFTINDLTFRQFATYQCLLFNNNDKLKNIEQEMATITLASAWPFPTKPLNDPQGLIIGENEQLQPIIFDIKTKSSIRASHNAFIVGQMGFGKTFNVKKQLNWLYCNTHKNLYYWPPTRIWWFCQLSRWGNYWIW</sequence>
<evidence type="ECO:0000313" key="3">
    <source>
        <dbReference type="Proteomes" id="UP000004057"/>
    </source>
</evidence>
<organism evidence="2 3">
    <name type="scientific">Spiroplasma melliferum KC3</name>
    <dbReference type="NCBI Taxonomy" id="570509"/>
    <lineage>
        <taxon>Bacteria</taxon>
        <taxon>Bacillati</taxon>
        <taxon>Mycoplasmatota</taxon>
        <taxon>Mollicutes</taxon>
        <taxon>Entomoplasmatales</taxon>
        <taxon>Spiroplasmataceae</taxon>
        <taxon>Spiroplasma</taxon>
    </lineage>
</organism>
<dbReference type="Proteomes" id="UP000004057">
    <property type="component" value="Unassembled WGS sequence"/>
</dbReference>